<dbReference type="RefSeq" id="WP_082985219.1">
    <property type="nucleotide sequence ID" value="NZ_LT907988.1"/>
</dbReference>
<dbReference type="STRING" id="1851544.ODI_02815"/>
<keyword evidence="4" id="KW-1185">Reference proteome</keyword>
<dbReference type="Gene3D" id="3.30.565.10">
    <property type="entry name" value="Histidine kinase-like ATPase, C-terminal domain"/>
    <property type="match status" value="1"/>
</dbReference>
<feature type="region of interest" description="Disordered" evidence="1">
    <location>
        <begin position="1"/>
        <end position="24"/>
    </location>
</feature>
<keyword evidence="2" id="KW-0346">Stress response</keyword>
<protein>
    <submittedName>
        <fullName evidence="2">Heat shock protein G homolog</fullName>
    </submittedName>
</protein>
<reference evidence="3 4" key="2">
    <citation type="submission" date="2017-08" db="EMBL/GenBank/DDBJ databases">
        <authorList>
            <person name="de Groot N.N."/>
        </authorList>
    </citation>
    <scope>NUCLEOTIDE SEQUENCE [LARGE SCALE GENOMIC DNA]</scope>
    <source>
        <strain evidence="3">Orrdi1</strain>
    </source>
</reference>
<dbReference type="SUPFAM" id="SSF55874">
    <property type="entry name" value="ATPase domain of HSP90 chaperone/DNA topoisomerase II/histidine kinase"/>
    <property type="match status" value="1"/>
</dbReference>
<gene>
    <name evidence="2" type="ORF">ODI_02815</name>
    <name evidence="3" type="ORF">ODI_R2741</name>
</gene>
<sequence length="701" mass="79436">MATSPRRAAPVSSGQSRRRTETDVIDKATSEESPYHLRISRLTVDKLGVKLYDKASAVVAELIANGYDADAETVTVRLPLSIQLASKAGGQLRDVGYVIDVEDDGHGMAPEEAINFYLRVGADRRTRKGQDGGRSRNKKRPVMGRKGIGKLAPFGICRRIEVWSAGGPKTKEGYAVTHFFMDFDKIVTDDDEAVPLEVGNADRTWSKKTGTRIRLTSFLAKRVPDLETFLRQLAVRFTFAKPDFQILVVDATKDKAKPVKVNPLDIPLLPGSRIDLSSRPVHADDGSILPVSGWLGMAKEAYKNEEMMGVRIYARGKIAGVTRDFNQPAGFTGEFAMRSYLVGQVEAEWLDLDQGDDLVRTDRQDILWDSDYGQLLRKWGAELIREIARISREPRRIRVRDEFLRKSKIEERARERFGDKEVSRVAIDLAKKFGGFAAEDELNDEVYVEDLSQIILSVAPHQALMEAFHEFSNRVTKGEASIEQMLDIFSKAQLAELASYAQIAAQRVRVIKDLEQIIDVSMDENQFQSLIASAPWLIEPSWTVITKNQSLKNFKNAFEKFWQKEHGSTIKLAIDYEVKRPDFTLVSIDGLLHIVEIKKAGHVFDDTDFSRLVNYVDAFKKFFKDNEETVSEFYKGWRISLVADGEKLKQSVNKHAYEGFVKESCVRRMSWRDFLTRAKRVHEQFLDVHDLGADKRKGRSS</sequence>
<dbReference type="Proteomes" id="UP000078558">
    <property type="component" value="Chromosome I"/>
</dbReference>
<accession>A0A1C3JZY9</accession>
<name>A0A1C3JZY9_9BURK</name>
<dbReference type="InterPro" id="IPR036890">
    <property type="entry name" value="HATPase_C_sf"/>
</dbReference>
<evidence type="ECO:0000313" key="2">
    <source>
        <dbReference type="EMBL" id="SBT24744.1"/>
    </source>
</evidence>
<evidence type="ECO:0000256" key="1">
    <source>
        <dbReference type="SAM" id="MobiDB-lite"/>
    </source>
</evidence>
<dbReference type="EMBL" id="FLRC01000011">
    <property type="protein sequence ID" value="SBT24744.1"/>
    <property type="molecule type" value="Genomic_DNA"/>
</dbReference>
<dbReference type="AlphaFoldDB" id="A0A1C3JZY9"/>
<dbReference type="KEGG" id="odi:ODI_R2741"/>
<proteinExistence type="predicted"/>
<evidence type="ECO:0000313" key="3">
    <source>
        <dbReference type="EMBL" id="SOE50495.1"/>
    </source>
</evidence>
<reference evidence="2 4" key="1">
    <citation type="submission" date="2016-06" db="EMBL/GenBank/DDBJ databases">
        <authorList>
            <person name="Kjaerup R.B."/>
            <person name="Dalgaard T.S."/>
            <person name="Juul-Madsen H.R."/>
        </authorList>
    </citation>
    <scope>NUCLEOTIDE SEQUENCE [LARGE SCALE GENOMIC DNA]</scope>
    <source>
        <strain evidence="2">Orrdi1</strain>
    </source>
</reference>
<dbReference type="EMBL" id="LT907988">
    <property type="protein sequence ID" value="SOE50495.1"/>
    <property type="molecule type" value="Genomic_DNA"/>
</dbReference>
<dbReference type="Pfam" id="PF13589">
    <property type="entry name" value="HATPase_c_3"/>
    <property type="match status" value="1"/>
</dbReference>
<organism evidence="2 4">
    <name type="scientific">Orrella dioscoreae</name>
    <dbReference type="NCBI Taxonomy" id="1851544"/>
    <lineage>
        <taxon>Bacteria</taxon>
        <taxon>Pseudomonadati</taxon>
        <taxon>Pseudomonadota</taxon>
        <taxon>Betaproteobacteria</taxon>
        <taxon>Burkholderiales</taxon>
        <taxon>Alcaligenaceae</taxon>
        <taxon>Orrella</taxon>
    </lineage>
</organism>
<evidence type="ECO:0000313" key="4">
    <source>
        <dbReference type="Proteomes" id="UP000078558"/>
    </source>
</evidence>
<dbReference type="OrthoDB" id="9816482at2"/>